<dbReference type="PROSITE" id="PS51547">
    <property type="entry name" value="C2_PI3K"/>
    <property type="match status" value="1"/>
</dbReference>
<dbReference type="SMART" id="SM00142">
    <property type="entry name" value="PI3K_C2"/>
    <property type="match status" value="1"/>
</dbReference>
<comment type="caution">
    <text evidence="12">The sequence shown here is derived from an EMBL/GenBank/DDBJ whole genome shotgun (WGS) entry which is preliminary data.</text>
</comment>
<dbReference type="FunFam" id="1.10.1070.11:FF:000002">
    <property type="entry name" value="Phosphatidylinositol 3-kinase catalytic subunit type 3"/>
    <property type="match status" value="1"/>
</dbReference>
<feature type="domain" description="PIK helical" evidence="10">
    <location>
        <begin position="363"/>
        <end position="526"/>
    </location>
</feature>
<dbReference type="SMART" id="SM00145">
    <property type="entry name" value="PI3Ka"/>
    <property type="match status" value="1"/>
</dbReference>
<evidence type="ECO:0000256" key="7">
    <source>
        <dbReference type="PIRNR" id="PIRNR000587"/>
    </source>
</evidence>
<dbReference type="InterPro" id="IPR042236">
    <property type="entry name" value="PI3K_accessory_sf"/>
</dbReference>
<dbReference type="PROSITE" id="PS00915">
    <property type="entry name" value="PI3_4_KINASE_1"/>
    <property type="match status" value="1"/>
</dbReference>
<dbReference type="PROSITE" id="PS00916">
    <property type="entry name" value="PI3_4_KINASE_2"/>
    <property type="match status" value="1"/>
</dbReference>
<evidence type="ECO:0000256" key="3">
    <source>
        <dbReference type="ARBA" id="ARBA00022741"/>
    </source>
</evidence>
<dbReference type="Gene3D" id="3.30.1010.10">
    <property type="entry name" value="Phosphatidylinositol 3-kinase Catalytic Subunit, Chain A, domain 4"/>
    <property type="match status" value="1"/>
</dbReference>
<dbReference type="InterPro" id="IPR011009">
    <property type="entry name" value="Kinase-like_dom_sf"/>
</dbReference>
<dbReference type="InterPro" id="IPR057756">
    <property type="entry name" value="PI3-kinase_type3/VPS34_cat"/>
</dbReference>
<dbReference type="AlphaFoldDB" id="A0A9P4Y822"/>
<gene>
    <name evidence="12" type="ORF">M406DRAFT_44797</name>
</gene>
<dbReference type="InterPro" id="IPR001263">
    <property type="entry name" value="PI3K_accessory_dom"/>
</dbReference>
<keyword evidence="3 7" id="KW-0547">Nucleotide-binding</keyword>
<feature type="compositionally biased region" description="Basic and acidic residues" evidence="8">
    <location>
        <begin position="338"/>
        <end position="347"/>
    </location>
</feature>
<dbReference type="OrthoDB" id="67688at2759"/>
<dbReference type="InterPro" id="IPR015433">
    <property type="entry name" value="PI3/4_kinase"/>
</dbReference>
<dbReference type="PIRSF" id="PIRSF000587">
    <property type="entry name" value="PI3K_Vps34"/>
    <property type="match status" value="1"/>
</dbReference>
<dbReference type="InterPro" id="IPR002420">
    <property type="entry name" value="PI3K-type_C2_dom"/>
</dbReference>
<evidence type="ECO:0000256" key="2">
    <source>
        <dbReference type="ARBA" id="ARBA00022679"/>
    </source>
</evidence>
<feature type="region of interest" description="Disordered" evidence="8">
    <location>
        <begin position="338"/>
        <end position="358"/>
    </location>
</feature>
<feature type="region of interest" description="Disordered" evidence="8">
    <location>
        <begin position="142"/>
        <end position="176"/>
    </location>
</feature>
<evidence type="ECO:0000313" key="13">
    <source>
        <dbReference type="Proteomes" id="UP000803844"/>
    </source>
</evidence>
<dbReference type="GO" id="GO:0005768">
    <property type="term" value="C:endosome"/>
    <property type="evidence" value="ECO:0007669"/>
    <property type="project" value="TreeGrafter"/>
</dbReference>
<dbReference type="GO" id="GO:0034271">
    <property type="term" value="C:phosphatidylinositol 3-kinase complex, class III, type I"/>
    <property type="evidence" value="ECO:0007669"/>
    <property type="project" value="TreeGrafter"/>
</dbReference>
<dbReference type="PANTHER" id="PTHR10048">
    <property type="entry name" value="PHOSPHATIDYLINOSITOL KINASE"/>
    <property type="match status" value="1"/>
</dbReference>
<evidence type="ECO:0000256" key="5">
    <source>
        <dbReference type="ARBA" id="ARBA00022840"/>
    </source>
</evidence>
<dbReference type="Gene3D" id="1.25.40.70">
    <property type="entry name" value="Phosphatidylinositol 3-kinase, accessory domain (PIK)"/>
    <property type="match status" value="2"/>
</dbReference>
<dbReference type="Gene3D" id="1.10.1070.11">
    <property type="entry name" value="Phosphatidylinositol 3-/4-kinase, catalytic domain"/>
    <property type="match status" value="1"/>
</dbReference>
<evidence type="ECO:0000256" key="8">
    <source>
        <dbReference type="SAM" id="MobiDB-lite"/>
    </source>
</evidence>
<dbReference type="InterPro" id="IPR000403">
    <property type="entry name" value="PI3/4_kinase_cat_dom"/>
</dbReference>
<comment type="similarity">
    <text evidence="1">Belongs to the PI3/PI4-kinase family. Type III PI4K subfamily.</text>
</comment>
<dbReference type="PANTHER" id="PTHR10048:SF7">
    <property type="entry name" value="PHOSPHATIDYLINOSITOL 3-KINASE CATALYTIC SUBUNIT TYPE 3"/>
    <property type="match status" value="1"/>
</dbReference>
<feature type="compositionally biased region" description="Basic and acidic residues" evidence="8">
    <location>
        <begin position="239"/>
        <end position="254"/>
    </location>
</feature>
<dbReference type="GO" id="GO:0016303">
    <property type="term" value="F:1-phosphatidylinositol-3-kinase activity"/>
    <property type="evidence" value="ECO:0007669"/>
    <property type="project" value="UniProtKB-UniRule"/>
</dbReference>
<dbReference type="GO" id="GO:0005524">
    <property type="term" value="F:ATP binding"/>
    <property type="evidence" value="ECO:0007669"/>
    <property type="project" value="UniProtKB-UniRule"/>
</dbReference>
<reference evidence="12" key="1">
    <citation type="journal article" date="2020" name="Phytopathology">
        <title>Genome sequence of the chestnut blight fungus Cryphonectria parasitica EP155: A fundamental resource for an archetypical invasive plant pathogen.</title>
        <authorList>
            <person name="Crouch J.A."/>
            <person name="Dawe A."/>
            <person name="Aerts A."/>
            <person name="Barry K."/>
            <person name="Churchill A.C.L."/>
            <person name="Grimwood J."/>
            <person name="Hillman B."/>
            <person name="Milgroom M.G."/>
            <person name="Pangilinan J."/>
            <person name="Smith M."/>
            <person name="Salamov A."/>
            <person name="Schmutz J."/>
            <person name="Yadav J."/>
            <person name="Grigoriev I.V."/>
            <person name="Nuss D."/>
        </authorList>
    </citation>
    <scope>NUCLEOTIDE SEQUENCE</scope>
    <source>
        <strain evidence="12">EP155</strain>
    </source>
</reference>
<protein>
    <recommendedName>
        <fullName evidence="7">Phosphatidylinositol 3-kinase VPS34</fullName>
        <ecNumber evidence="7">2.7.1.137</ecNumber>
    </recommendedName>
</protein>
<feature type="domain" description="C2 PI3K-type" evidence="11">
    <location>
        <begin position="12"/>
        <end position="188"/>
    </location>
</feature>
<feature type="domain" description="PI3K/PI4K catalytic" evidence="9">
    <location>
        <begin position="607"/>
        <end position="877"/>
    </location>
</feature>
<dbReference type="PROSITE" id="PS50290">
    <property type="entry name" value="PI3_4_KINASE_3"/>
    <property type="match status" value="1"/>
</dbReference>
<dbReference type="GO" id="GO:0034272">
    <property type="term" value="C:phosphatidylinositol 3-kinase complex, class III, type II"/>
    <property type="evidence" value="ECO:0007669"/>
    <property type="project" value="TreeGrafter"/>
</dbReference>
<evidence type="ECO:0000313" key="12">
    <source>
        <dbReference type="EMBL" id="KAF3768684.1"/>
    </source>
</evidence>
<dbReference type="GO" id="GO:0048015">
    <property type="term" value="P:phosphatidylinositol-mediated signaling"/>
    <property type="evidence" value="ECO:0007669"/>
    <property type="project" value="TreeGrafter"/>
</dbReference>
<evidence type="ECO:0000259" key="11">
    <source>
        <dbReference type="PROSITE" id="PS51547"/>
    </source>
</evidence>
<evidence type="ECO:0000256" key="4">
    <source>
        <dbReference type="ARBA" id="ARBA00022777"/>
    </source>
</evidence>
<dbReference type="EMBL" id="MU032345">
    <property type="protein sequence ID" value="KAF3768684.1"/>
    <property type="molecule type" value="Genomic_DNA"/>
</dbReference>
<dbReference type="Pfam" id="PF00613">
    <property type="entry name" value="PI3Ka"/>
    <property type="match status" value="2"/>
</dbReference>
<keyword evidence="5 7" id="KW-0067">ATP-binding</keyword>
<feature type="compositionally biased region" description="Basic residues" evidence="8">
    <location>
        <begin position="348"/>
        <end position="358"/>
    </location>
</feature>
<dbReference type="SUPFAM" id="SSF49562">
    <property type="entry name" value="C2 domain (Calcium/lipid-binding domain, CaLB)"/>
    <property type="match status" value="1"/>
</dbReference>
<dbReference type="InterPro" id="IPR016024">
    <property type="entry name" value="ARM-type_fold"/>
</dbReference>
<dbReference type="GO" id="GO:0000407">
    <property type="term" value="C:phagophore assembly site"/>
    <property type="evidence" value="ECO:0007669"/>
    <property type="project" value="TreeGrafter"/>
</dbReference>
<feature type="region of interest" description="Disordered" evidence="8">
    <location>
        <begin position="239"/>
        <end position="264"/>
    </location>
</feature>
<proteinExistence type="inferred from homology"/>
<feature type="compositionally biased region" description="Basic residues" evidence="8">
    <location>
        <begin position="142"/>
        <end position="152"/>
    </location>
</feature>
<dbReference type="GO" id="GO:0006897">
    <property type="term" value="P:endocytosis"/>
    <property type="evidence" value="ECO:0007669"/>
    <property type="project" value="TreeGrafter"/>
</dbReference>
<keyword evidence="4 7" id="KW-0418">Kinase</keyword>
<dbReference type="SMART" id="SM00146">
    <property type="entry name" value="PI3Kc"/>
    <property type="match status" value="1"/>
</dbReference>
<dbReference type="Gene3D" id="2.60.40.150">
    <property type="entry name" value="C2 domain"/>
    <property type="match status" value="1"/>
</dbReference>
<dbReference type="RefSeq" id="XP_040779645.1">
    <property type="nucleotide sequence ID" value="XM_040924258.1"/>
</dbReference>
<dbReference type="CDD" id="cd00870">
    <property type="entry name" value="PI3Ka_III"/>
    <property type="match status" value="1"/>
</dbReference>
<dbReference type="GO" id="GO:0005777">
    <property type="term" value="C:peroxisome"/>
    <property type="evidence" value="ECO:0007669"/>
    <property type="project" value="TreeGrafter"/>
</dbReference>
<accession>A0A9P4Y822</accession>
<dbReference type="PROSITE" id="PS51545">
    <property type="entry name" value="PIK_HELICAL"/>
    <property type="match status" value="1"/>
</dbReference>
<dbReference type="InterPro" id="IPR018936">
    <property type="entry name" value="PI3/4_kinase_CS"/>
</dbReference>
<feature type="compositionally biased region" description="Basic and acidic residues" evidence="8">
    <location>
        <begin position="165"/>
        <end position="176"/>
    </location>
</feature>
<dbReference type="CDD" id="cd00896">
    <property type="entry name" value="PI3Kc_III"/>
    <property type="match status" value="1"/>
</dbReference>
<dbReference type="GeneID" id="63841387"/>
<dbReference type="InterPro" id="IPR008290">
    <property type="entry name" value="PI3K_Vps34"/>
</dbReference>
<sequence length="893" mass="101161">MEPFSFASSETVHFPVKIRIINLDGDEAPFLFSTLLDKPELRHIGSNTSPHSDLYVTVQVWAGSKPLTVPIQTSYKAFRTERRWNEWLTLPINYSTLPINSYLAITIWDLSPTGGDNAQGHAIPFGGTTLPLFDKDNQVHKGRQKCHVHRHKTADGSDNTTTPARPDKPKTGKRDETIIVDKDAEEMDRMEVLFKKHEMGEIPKVEWLDQLVFRGFEKRNAQVARTSVKDLQRARAHKELTAARKDEKTDRLENGVEQSPGPSKFTLNVELPRFDFPVVFADHEYPPPPISSLQHMSASQSHIQLKPPPEVMYGPGINGVGDSDGVGGRLIRVYDPEVGHRDNPAESKHRRLVRSQHRHGIMDKDLKPNAKTRDELNNILEYSPTQPLSPEEKDLVWKFRYHLTRDKRALTKFVKSVNWTDQSESKQAVQVLAKWTDVDVDDALELLGPTFDNTALVQALKFEHISTDSNQDAIQDSSLARFLISRAVSNFILGNYFYWYVMVECDDTSDEQPPEVRKMFQKIAYDFMAELVKQPDGQETRKTLLRQAEWIAILSKISTEIKLSNETVPRRTDRVKHFLADPKNELVTIDPPLPLPLDPSVQIVGVAPQETVVFKSSLHPIKVAFRTTTGSTYPVIFKTGDDLRQDQLVIQIITLFDQLLLKENLDLKLTPYRILATSSSAGLSQFIPSMPLQAIVTKYKNKGPVALTYLKQNNPDDNAPLGIRKEAMDAFVRSCAGYCVITYILGVGDRHLDNLLLAPDGHFFHADFGFILGRDPKPFAPAMKISNEMVEAMGGTNSEQYNQFKQYCFLAYSALRKSSNLILNLFSLMVDANIPDIRLEPDKAVVKVKERLQLELNEENALRHLARVIDDNLYAFSGVMIDRFHAMTQAFRA</sequence>
<dbReference type="GO" id="GO:0000045">
    <property type="term" value="P:autophagosome assembly"/>
    <property type="evidence" value="ECO:0007669"/>
    <property type="project" value="TreeGrafter"/>
</dbReference>
<dbReference type="InterPro" id="IPR035892">
    <property type="entry name" value="C2_domain_sf"/>
</dbReference>
<dbReference type="SUPFAM" id="SSF56112">
    <property type="entry name" value="Protein kinase-like (PK-like)"/>
    <property type="match status" value="1"/>
</dbReference>
<organism evidence="12 13">
    <name type="scientific">Cryphonectria parasitica (strain ATCC 38755 / EP155)</name>
    <dbReference type="NCBI Taxonomy" id="660469"/>
    <lineage>
        <taxon>Eukaryota</taxon>
        <taxon>Fungi</taxon>
        <taxon>Dikarya</taxon>
        <taxon>Ascomycota</taxon>
        <taxon>Pezizomycotina</taxon>
        <taxon>Sordariomycetes</taxon>
        <taxon>Sordariomycetidae</taxon>
        <taxon>Diaporthales</taxon>
        <taxon>Cryphonectriaceae</taxon>
        <taxon>Cryphonectria-Endothia species complex</taxon>
        <taxon>Cryphonectria</taxon>
    </lineage>
</organism>
<dbReference type="InterPro" id="IPR036940">
    <property type="entry name" value="PI3/4_kinase_cat_sf"/>
</dbReference>
<evidence type="ECO:0000256" key="1">
    <source>
        <dbReference type="ARBA" id="ARBA00006209"/>
    </source>
</evidence>
<dbReference type="Pfam" id="PF00454">
    <property type="entry name" value="PI3_PI4_kinase"/>
    <property type="match status" value="1"/>
</dbReference>
<dbReference type="FunFam" id="3.30.1010.10:FF:000002">
    <property type="entry name" value="Phosphatidylinositol 3-kinase catalytic subunit type 3"/>
    <property type="match status" value="1"/>
</dbReference>
<dbReference type="CDD" id="cd08397">
    <property type="entry name" value="C2_PI3K_class_III"/>
    <property type="match status" value="1"/>
</dbReference>
<keyword evidence="13" id="KW-1185">Reference proteome</keyword>
<evidence type="ECO:0000259" key="9">
    <source>
        <dbReference type="PROSITE" id="PS50290"/>
    </source>
</evidence>
<comment type="catalytic activity">
    <reaction evidence="6">
        <text>a 1,2-diacyl-sn-glycero-3-phospho-(1D-myo-inositol) + ATP = a 1,2-diacyl-sn-glycero-3-phospho-(1D-myo-inositol-3-phosphate) + ADP + H(+)</text>
        <dbReference type="Rhea" id="RHEA:12709"/>
        <dbReference type="ChEBI" id="CHEBI:15378"/>
        <dbReference type="ChEBI" id="CHEBI:30616"/>
        <dbReference type="ChEBI" id="CHEBI:57880"/>
        <dbReference type="ChEBI" id="CHEBI:58088"/>
        <dbReference type="ChEBI" id="CHEBI:456216"/>
        <dbReference type="EC" id="2.7.1.137"/>
    </reaction>
    <physiologicalReaction direction="left-to-right" evidence="6">
        <dbReference type="Rhea" id="RHEA:12710"/>
    </physiologicalReaction>
</comment>
<keyword evidence="2 7" id="KW-0808">Transferase</keyword>
<dbReference type="SUPFAM" id="SSF48371">
    <property type="entry name" value="ARM repeat"/>
    <property type="match status" value="1"/>
</dbReference>
<dbReference type="EC" id="2.7.1.137" evidence="7"/>
<dbReference type="Proteomes" id="UP000803844">
    <property type="component" value="Unassembled WGS sequence"/>
</dbReference>
<evidence type="ECO:0000259" key="10">
    <source>
        <dbReference type="PROSITE" id="PS51545"/>
    </source>
</evidence>
<dbReference type="Pfam" id="PF00792">
    <property type="entry name" value="PI3K_C2"/>
    <property type="match status" value="1"/>
</dbReference>
<name>A0A9P4Y822_CRYP1</name>
<evidence type="ECO:0000256" key="6">
    <source>
        <dbReference type="ARBA" id="ARBA00023985"/>
    </source>
</evidence>